<dbReference type="STRING" id="576137.A0A1L7X528"/>
<dbReference type="OrthoDB" id="937291at2759"/>
<name>A0A1L7X528_9HELO</name>
<reference evidence="2 3" key="1">
    <citation type="submission" date="2016-03" db="EMBL/GenBank/DDBJ databases">
        <authorList>
            <person name="Ploux O."/>
        </authorList>
    </citation>
    <scope>NUCLEOTIDE SEQUENCE [LARGE SCALE GENOMIC DNA]</scope>
    <source>
        <strain evidence="2 3">UAMH 11012</strain>
    </source>
</reference>
<dbReference type="InterPro" id="IPR052078">
    <property type="entry name" value="Trehalose_Metab_GTase"/>
</dbReference>
<dbReference type="PANTHER" id="PTHR47779">
    <property type="entry name" value="SYNTHASE (CCG-9), PUTATIVE (AFU_ORTHOLOGUE AFUA_3G12100)-RELATED"/>
    <property type="match status" value="1"/>
</dbReference>
<dbReference type="Gene3D" id="3.40.50.2000">
    <property type="entry name" value="Glycogen Phosphorylase B"/>
    <property type="match status" value="1"/>
</dbReference>
<gene>
    <name evidence="2" type="ORF">PAC_10013</name>
</gene>
<feature type="compositionally biased region" description="Polar residues" evidence="1">
    <location>
        <begin position="1"/>
        <end position="13"/>
    </location>
</feature>
<sequence>MSTEIPHTASASVLRSPRSPQKRPLGRRYQPQNSDPPSWAEQHRINRALWRLQVFFDLKTAAQRSRLELWHIGKGHGDQIDHISSVLDYFQENFQDHFPRPPTMRYDACGSPITSCTLSHLQIPKSQLWTPWPAQDPETILMLGELAPGYRFYTSARFVLESPMHDGLCAVRSGKGALYHQKKDYHIPIFASHGKASAVENTWRRGKRGGLMSFPKNSGSLALVGRRAIVGRWIRSTPTVRVTNNLTHRPPALCPRRLRSQGLQSNPQRQARHRHQLRWCTLQVQHRKNGFLIEPGDWKAVANHLLELWTDEKLYEEMSSFAKISVSGEVGTVGNALSWFYLADKWANGKGIVPKGRWVNDLARDEASIPYVEGEKRFPRDFYLGRVYY</sequence>
<keyword evidence="3" id="KW-1185">Reference proteome</keyword>
<organism evidence="2 3">
    <name type="scientific">Phialocephala subalpina</name>
    <dbReference type="NCBI Taxonomy" id="576137"/>
    <lineage>
        <taxon>Eukaryota</taxon>
        <taxon>Fungi</taxon>
        <taxon>Dikarya</taxon>
        <taxon>Ascomycota</taxon>
        <taxon>Pezizomycotina</taxon>
        <taxon>Leotiomycetes</taxon>
        <taxon>Helotiales</taxon>
        <taxon>Mollisiaceae</taxon>
        <taxon>Phialocephala</taxon>
        <taxon>Phialocephala fortinii species complex</taxon>
    </lineage>
</organism>
<evidence type="ECO:0000256" key="1">
    <source>
        <dbReference type="SAM" id="MobiDB-lite"/>
    </source>
</evidence>
<evidence type="ECO:0000313" key="3">
    <source>
        <dbReference type="Proteomes" id="UP000184330"/>
    </source>
</evidence>
<dbReference type="AlphaFoldDB" id="A0A1L7X528"/>
<accession>A0A1L7X528</accession>
<feature type="region of interest" description="Disordered" evidence="1">
    <location>
        <begin position="1"/>
        <end position="40"/>
    </location>
</feature>
<dbReference type="EMBL" id="FJOG01000015">
    <property type="protein sequence ID" value="CZR60118.1"/>
    <property type="molecule type" value="Genomic_DNA"/>
</dbReference>
<dbReference type="PANTHER" id="PTHR47779:SF1">
    <property type="entry name" value="SYNTHASE (CCG-9), PUTATIVE (AFU_ORTHOLOGUE AFUA_3G12100)-RELATED"/>
    <property type="match status" value="1"/>
</dbReference>
<protein>
    <submittedName>
        <fullName evidence="2">Uncharacterized protein</fullName>
    </submittedName>
</protein>
<proteinExistence type="predicted"/>
<dbReference type="Proteomes" id="UP000184330">
    <property type="component" value="Unassembled WGS sequence"/>
</dbReference>
<evidence type="ECO:0000313" key="2">
    <source>
        <dbReference type="EMBL" id="CZR60118.1"/>
    </source>
</evidence>